<keyword evidence="2" id="KW-1185">Reference proteome</keyword>
<sequence length="183" mass="20666">VVSVTKISMPKFVSASRTKPHGGSDKLASQLRLMASHTTTLLRHLSGATDQAGLLRDWQRARAALWTTMLLKLRYWDELPWKLCALAHENVHVVQKTAQQVLLLYDKAAETDTPGPGCLHRMTRRFCQKDYDGGADDPALRPLIERLASGEPYSDFLTDEKQPLAKWLSAFRHVFWHDGLGFV</sequence>
<reference evidence="1" key="1">
    <citation type="submission" date="2021-02" db="EMBL/GenBank/DDBJ databases">
        <authorList>
            <person name="Dougan E. K."/>
            <person name="Rhodes N."/>
            <person name="Thang M."/>
            <person name="Chan C."/>
        </authorList>
    </citation>
    <scope>NUCLEOTIDE SEQUENCE</scope>
</reference>
<evidence type="ECO:0000313" key="1">
    <source>
        <dbReference type="EMBL" id="CAE7665029.1"/>
    </source>
</evidence>
<feature type="non-terminal residue" evidence="1">
    <location>
        <position position="1"/>
    </location>
</feature>
<comment type="caution">
    <text evidence="1">The sequence shown here is derived from an EMBL/GenBank/DDBJ whole genome shotgun (WGS) entry which is preliminary data.</text>
</comment>
<dbReference type="EMBL" id="CAJNJA010032217">
    <property type="protein sequence ID" value="CAE7665029.1"/>
    <property type="molecule type" value="Genomic_DNA"/>
</dbReference>
<evidence type="ECO:0000313" key="2">
    <source>
        <dbReference type="Proteomes" id="UP000601435"/>
    </source>
</evidence>
<protein>
    <submittedName>
        <fullName evidence="1">HERC2 protein</fullName>
    </submittedName>
</protein>
<dbReference type="OrthoDB" id="406473at2759"/>
<name>A0A812W3Q0_9DINO</name>
<organism evidence="1 2">
    <name type="scientific">Symbiodinium necroappetens</name>
    <dbReference type="NCBI Taxonomy" id="1628268"/>
    <lineage>
        <taxon>Eukaryota</taxon>
        <taxon>Sar</taxon>
        <taxon>Alveolata</taxon>
        <taxon>Dinophyceae</taxon>
        <taxon>Suessiales</taxon>
        <taxon>Symbiodiniaceae</taxon>
        <taxon>Symbiodinium</taxon>
    </lineage>
</organism>
<gene>
    <name evidence="1" type="primary">HERC2</name>
    <name evidence="1" type="ORF">SNEC2469_LOCUS18970</name>
</gene>
<dbReference type="AlphaFoldDB" id="A0A812W3Q0"/>
<accession>A0A812W3Q0</accession>
<proteinExistence type="predicted"/>
<dbReference type="Proteomes" id="UP000601435">
    <property type="component" value="Unassembled WGS sequence"/>
</dbReference>